<dbReference type="AlphaFoldDB" id="A0A840XQJ9"/>
<dbReference type="Proteomes" id="UP000562254">
    <property type="component" value="Unassembled WGS sequence"/>
</dbReference>
<dbReference type="GO" id="GO:0006457">
    <property type="term" value="P:protein folding"/>
    <property type="evidence" value="ECO:0007669"/>
    <property type="project" value="InterPro"/>
</dbReference>
<evidence type="ECO:0000313" key="7">
    <source>
        <dbReference type="Proteomes" id="UP000562254"/>
    </source>
</evidence>
<keyword evidence="4 5" id="KW-0472">Membrane</keyword>
<evidence type="ECO:0000256" key="1">
    <source>
        <dbReference type="ARBA" id="ARBA00004141"/>
    </source>
</evidence>
<organism evidence="6 7">
    <name type="scientific">Neoroseomonas alkaliterrae</name>
    <dbReference type="NCBI Taxonomy" id="1452450"/>
    <lineage>
        <taxon>Bacteria</taxon>
        <taxon>Pseudomonadati</taxon>
        <taxon>Pseudomonadota</taxon>
        <taxon>Alphaproteobacteria</taxon>
        <taxon>Acetobacterales</taxon>
        <taxon>Acetobacteraceae</taxon>
        <taxon>Neoroseomonas</taxon>
    </lineage>
</organism>
<dbReference type="Gene3D" id="1.20.1550.10">
    <property type="entry name" value="DsbB-like"/>
    <property type="match status" value="1"/>
</dbReference>
<comment type="subcellular location">
    <subcellularLocation>
        <location evidence="1">Membrane</location>
        <topology evidence="1">Multi-pass membrane protein</topology>
    </subcellularLocation>
</comment>
<dbReference type="GO" id="GO:0015035">
    <property type="term" value="F:protein-disulfide reductase activity"/>
    <property type="evidence" value="ECO:0007669"/>
    <property type="project" value="InterPro"/>
</dbReference>
<name>A0A840XQJ9_9PROT</name>
<feature type="transmembrane region" description="Helical" evidence="5">
    <location>
        <begin position="133"/>
        <end position="154"/>
    </location>
</feature>
<dbReference type="GO" id="GO:0016020">
    <property type="term" value="C:membrane"/>
    <property type="evidence" value="ECO:0007669"/>
    <property type="project" value="UniProtKB-SubCell"/>
</dbReference>
<evidence type="ECO:0000256" key="5">
    <source>
        <dbReference type="SAM" id="Phobius"/>
    </source>
</evidence>
<gene>
    <name evidence="6" type="ORF">FHS88_002985</name>
</gene>
<comment type="caution">
    <text evidence="6">The sequence shown here is derived from an EMBL/GenBank/DDBJ whole genome shotgun (WGS) entry which is preliminary data.</text>
</comment>
<evidence type="ECO:0000256" key="3">
    <source>
        <dbReference type="ARBA" id="ARBA00022989"/>
    </source>
</evidence>
<evidence type="ECO:0000313" key="6">
    <source>
        <dbReference type="EMBL" id="MBB5690845.1"/>
    </source>
</evidence>
<proteinExistence type="predicted"/>
<evidence type="ECO:0000256" key="2">
    <source>
        <dbReference type="ARBA" id="ARBA00022692"/>
    </source>
</evidence>
<keyword evidence="7" id="KW-1185">Reference proteome</keyword>
<sequence>MASALLIAVLAAAAPLFAQGSETWLGLAPCALCLWQRWPYWAAAGLALIAAAVPGRGRVALLGLAGVAALASGGIGAFHLGVEQGWWPSPLPGCAAPAASVLGGSVEEMLRGMPAAPNKPCDVPAFLIPGLPLSMAAMNLIYGAGLGALALILARRGAPA</sequence>
<dbReference type="InterPro" id="IPR023380">
    <property type="entry name" value="DsbB-like_sf"/>
</dbReference>
<dbReference type="EMBL" id="JACIJE010000008">
    <property type="protein sequence ID" value="MBB5690845.1"/>
    <property type="molecule type" value="Genomic_DNA"/>
</dbReference>
<dbReference type="InterPro" id="IPR003752">
    <property type="entry name" value="DiS_bond_form_DsbB/BdbC"/>
</dbReference>
<accession>A0A840XQJ9</accession>
<feature type="transmembrane region" description="Helical" evidence="5">
    <location>
        <begin position="60"/>
        <end position="82"/>
    </location>
</feature>
<evidence type="ECO:0000256" key="4">
    <source>
        <dbReference type="ARBA" id="ARBA00023136"/>
    </source>
</evidence>
<dbReference type="SUPFAM" id="SSF158442">
    <property type="entry name" value="DsbB-like"/>
    <property type="match status" value="1"/>
</dbReference>
<feature type="transmembrane region" description="Helical" evidence="5">
    <location>
        <begin position="34"/>
        <end position="53"/>
    </location>
</feature>
<reference evidence="6 7" key="1">
    <citation type="submission" date="2020-08" db="EMBL/GenBank/DDBJ databases">
        <title>Genomic Encyclopedia of Type Strains, Phase IV (KMG-IV): sequencing the most valuable type-strain genomes for metagenomic binning, comparative biology and taxonomic classification.</title>
        <authorList>
            <person name="Goeker M."/>
        </authorList>
    </citation>
    <scope>NUCLEOTIDE SEQUENCE [LARGE SCALE GENOMIC DNA]</scope>
    <source>
        <strain evidence="6 7">DSM 25895</strain>
    </source>
</reference>
<keyword evidence="3 5" id="KW-1133">Transmembrane helix</keyword>
<dbReference type="RefSeq" id="WP_246419982.1">
    <property type="nucleotide sequence ID" value="NZ_JAAEDJ010000244.1"/>
</dbReference>
<protein>
    <submittedName>
        <fullName evidence="6">Disulfide bond formation protein DsbB</fullName>
    </submittedName>
</protein>
<keyword evidence="2 5" id="KW-0812">Transmembrane</keyword>
<dbReference type="Pfam" id="PF02600">
    <property type="entry name" value="DsbB"/>
    <property type="match status" value="1"/>
</dbReference>